<dbReference type="GO" id="GO:0009279">
    <property type="term" value="C:cell outer membrane"/>
    <property type="evidence" value="ECO:0007669"/>
    <property type="project" value="UniProtKB-SubCell"/>
</dbReference>
<dbReference type="GO" id="GO:1990281">
    <property type="term" value="C:efflux pump complex"/>
    <property type="evidence" value="ECO:0007669"/>
    <property type="project" value="TreeGrafter"/>
</dbReference>
<dbReference type="GO" id="GO:0015288">
    <property type="term" value="F:porin activity"/>
    <property type="evidence" value="ECO:0007669"/>
    <property type="project" value="TreeGrafter"/>
</dbReference>
<evidence type="ECO:0000256" key="6">
    <source>
        <dbReference type="SAM" id="SignalP"/>
    </source>
</evidence>
<organism evidence="7 8">
    <name type="scientific">Lacrimispora xylanisolvens</name>
    <dbReference type="NCBI Taxonomy" id="384636"/>
    <lineage>
        <taxon>Bacteria</taxon>
        <taxon>Bacillati</taxon>
        <taxon>Bacillota</taxon>
        <taxon>Clostridia</taxon>
        <taxon>Lachnospirales</taxon>
        <taxon>Lachnospiraceae</taxon>
        <taxon>Lacrimispora</taxon>
    </lineage>
</organism>
<gene>
    <name evidence="7" type="ORF">BXY41_117112</name>
</gene>
<dbReference type="OrthoDB" id="1903697at2"/>
<comment type="subcellular location">
    <subcellularLocation>
        <location evidence="1">Cell outer membrane</location>
    </subcellularLocation>
</comment>
<protein>
    <submittedName>
        <fullName evidence="7">Outer membrane protein TolC</fullName>
    </submittedName>
</protein>
<keyword evidence="4" id="KW-0472">Membrane</keyword>
<dbReference type="PANTHER" id="PTHR30026">
    <property type="entry name" value="OUTER MEMBRANE PROTEIN TOLC"/>
    <property type="match status" value="1"/>
</dbReference>
<keyword evidence="3" id="KW-0812">Transmembrane</keyword>
<keyword evidence="6" id="KW-0732">Signal</keyword>
<accession>A0A2S6HHM1</accession>
<dbReference type="InterPro" id="IPR051906">
    <property type="entry name" value="TolC-like"/>
</dbReference>
<comment type="caution">
    <text evidence="7">The sequence shown here is derived from an EMBL/GenBank/DDBJ whole genome shotgun (WGS) entry which is preliminary data.</text>
</comment>
<evidence type="ECO:0000256" key="5">
    <source>
        <dbReference type="ARBA" id="ARBA00023237"/>
    </source>
</evidence>
<keyword evidence="8" id="KW-1185">Reference proteome</keyword>
<dbReference type="PANTHER" id="PTHR30026:SF20">
    <property type="entry name" value="OUTER MEMBRANE PROTEIN TOLC"/>
    <property type="match status" value="1"/>
</dbReference>
<evidence type="ECO:0000256" key="3">
    <source>
        <dbReference type="ARBA" id="ARBA00022692"/>
    </source>
</evidence>
<dbReference type="SUPFAM" id="SSF56954">
    <property type="entry name" value="Outer membrane efflux proteins (OEP)"/>
    <property type="match status" value="1"/>
</dbReference>
<dbReference type="RefSeq" id="WP_104439485.1">
    <property type="nucleotide sequence ID" value="NZ_PTJA01000017.1"/>
</dbReference>
<evidence type="ECO:0000313" key="7">
    <source>
        <dbReference type="EMBL" id="PPK76883.1"/>
    </source>
</evidence>
<proteinExistence type="predicted"/>
<evidence type="ECO:0000256" key="1">
    <source>
        <dbReference type="ARBA" id="ARBA00004442"/>
    </source>
</evidence>
<evidence type="ECO:0000256" key="4">
    <source>
        <dbReference type="ARBA" id="ARBA00023136"/>
    </source>
</evidence>
<dbReference type="EMBL" id="PTJA01000017">
    <property type="protein sequence ID" value="PPK76883.1"/>
    <property type="molecule type" value="Genomic_DNA"/>
</dbReference>
<dbReference type="Gene3D" id="1.20.1600.10">
    <property type="entry name" value="Outer membrane efflux proteins (OEP)"/>
    <property type="match status" value="2"/>
</dbReference>
<keyword evidence="5" id="KW-0998">Cell outer membrane</keyword>
<evidence type="ECO:0000313" key="8">
    <source>
        <dbReference type="Proteomes" id="UP000237749"/>
    </source>
</evidence>
<feature type="signal peptide" evidence="6">
    <location>
        <begin position="1"/>
        <end position="27"/>
    </location>
</feature>
<dbReference type="Proteomes" id="UP000237749">
    <property type="component" value="Unassembled WGS sequence"/>
</dbReference>
<dbReference type="AlphaFoldDB" id="A0A2S6HHM1"/>
<feature type="chain" id="PRO_5018229980" evidence="6">
    <location>
        <begin position="28"/>
        <end position="378"/>
    </location>
</feature>
<name>A0A2S6HHM1_9FIRM</name>
<sequence length="378" mass="43137">MVNRKSKQFVSILLLAVLLFPANKIYASPAFSRSDAEWEKLRDNTMEYEEIEDLIHEYNATVLNNQVEYSKQRDDPTADDVARSYRDDAADLRSTITGDNDLADAMAEAQARSLEKKADDNVFDLVVMRYSNIQTEKNLTIIAQSNMISYYKSILNLEVLKQNQKLLTEVLRVTEVQRDIGSSTNVEVLNAKNNLQKTETAIIQTEASINKLKKSLCVMLGWGYQASPDMRPVPASDAARISGFHPDLDYAKAVDNNYELIINQRKLENAVSEVVKDSYRIKIRDNKDKIGADLDKRYREVLQAQVAYHEAQSALEESARKMEIASQNMQLGTIGQLEYLQQQTDYLTKQNALKIADMDWFWTMEQYDWSVNGLASVE</sequence>
<reference evidence="7 8" key="1">
    <citation type="submission" date="2018-02" db="EMBL/GenBank/DDBJ databases">
        <title>Genomic Encyclopedia of Archaeal and Bacterial Type Strains, Phase II (KMG-II): from individual species to whole genera.</title>
        <authorList>
            <person name="Goeker M."/>
        </authorList>
    </citation>
    <scope>NUCLEOTIDE SEQUENCE [LARGE SCALE GENOMIC DNA]</scope>
    <source>
        <strain evidence="7 8">DSM 3808</strain>
    </source>
</reference>
<keyword evidence="2" id="KW-1134">Transmembrane beta strand</keyword>
<dbReference type="GO" id="GO:0015562">
    <property type="term" value="F:efflux transmembrane transporter activity"/>
    <property type="evidence" value="ECO:0007669"/>
    <property type="project" value="InterPro"/>
</dbReference>
<evidence type="ECO:0000256" key="2">
    <source>
        <dbReference type="ARBA" id="ARBA00022452"/>
    </source>
</evidence>